<evidence type="ECO:0000313" key="1">
    <source>
        <dbReference type="EMBL" id="AAC82868.1"/>
    </source>
</evidence>
<proteinExistence type="predicted"/>
<dbReference type="EMBL" id="AF016485">
    <property type="protein sequence ID" value="AAC82868.1"/>
    <property type="molecule type" value="Genomic_DNA"/>
</dbReference>
<reference evidence="1" key="9">
    <citation type="journal article" date="1994" name="J. Bacteriol.">
        <title>Wild-type gas vesicle formation requires at least ten genes in the gvp gene cluster of Halobacterium halobium plasmid pNRC100.</title>
        <authorList>
            <person name="DasSarma S."/>
            <person name="Arora P."/>
            <person name="Lin F."/>
            <person name="Molinari E."/>
            <person name="Yin L.R."/>
        </authorList>
    </citation>
    <scope>NUCLEOTIDE SEQUENCE</scope>
    <source>
        <strain evidence="1">NRC-1</strain>
    </source>
</reference>
<dbReference type="Proteomes" id="UP000000554">
    <property type="component" value="Plasmid pNRC100"/>
</dbReference>
<reference evidence="1" key="12">
    <citation type="journal article" date="1997" name="FEMS Microbiol. Lett.">
        <title>Genetic analysis of gas vesicle formation in haloarchaea.</title>
        <authorList>
            <person name="DasSarma S."/>
            <person name="Arora P."/>
        </authorList>
    </citation>
    <scope>NUCLEOTIDE SEQUENCE</scope>
    <source>
        <strain evidence="1">NRC-1</strain>
        <plasmid evidence="1">pNRC100</plasmid>
    </source>
</reference>
<dbReference type="HOGENOM" id="CLU_722809_0_0_2"/>
<reference evidence="1" key="4">
    <citation type="journal article" date="1991" name="J. Bacteriol.">
        <title>Structure of the gas vesicle plasmid in Halobacterium halobium inversion isomers, inverted repeats, and insertion sequences.</title>
        <authorList>
            <person name="Ng W.L."/>
            <person name="Kothakota S."/>
            <person name="DasSarma S."/>
        </authorList>
    </citation>
    <scope>NUCLEOTIDE SEQUENCE</scope>
    <source>
        <strain evidence="1">NRC-1</strain>
    </source>
</reference>
<reference evidence="1" key="11">
    <citation type="book" date="1995" name="ARCHAEA: A LABORATORY MANUAL - HALOPHILES: 253-255" publisher="Cold Spring Harbor Laboratory Press">
        <title>Natural plasmids and plasmid vectors of halophiles.</title>
        <authorList>
            <person name="DasSarma S."/>
            <person name="Robb F.T."/>
            <person name="Place A.R."/>
            <person name="Sowers K.R."/>
            <person name="Schreier H.J."/>
            <person name="DasSarma S. and Fleischmann"/>
            <person name="E.M."/>
        </authorList>
    </citation>
    <scope>NUCLEOTIDE SEQUENCE</scope>
    <source>
        <strain evidence="1">NRC-1</strain>
        <plasmid evidence="1">pNRC100</plasmid>
    </source>
</reference>
<name>O51988_HALSA</name>
<organism evidence="1 3">
    <name type="scientific">Halobacterium salinarum (strain ATCC 700922 / JCM 11081 / NRC-1)</name>
    <name type="common">Halobacterium halobium</name>
    <dbReference type="NCBI Taxonomy" id="64091"/>
    <lineage>
        <taxon>Archaea</taxon>
        <taxon>Methanobacteriati</taxon>
        <taxon>Methanobacteriota</taxon>
        <taxon>Stenosarchaea group</taxon>
        <taxon>Halobacteria</taxon>
        <taxon>Halobacteriales</taxon>
        <taxon>Halobacteriaceae</taxon>
        <taxon>Halobacterium</taxon>
        <taxon>Halobacterium salinarum NRC-34001</taxon>
    </lineage>
</organism>
<reference evidence="1" key="7">
    <citation type="journal article" date="1993" name="J. Bacteriol.">
        <title>The rightward gas vesicle operon in Halobacterium plasmid pNRC100: identification of the gvpA and gvpC gene products by use of antibody probes and genetic analysis of the region downstream of gvpC.</title>
        <authorList>
            <person name="Halladay J.T."/>
            <person name="Jones J.G."/>
            <person name="Lin F."/>
            <person name="MacDonald A.B."/>
            <person name="DasSarma S."/>
        </authorList>
    </citation>
    <scope>NUCLEOTIDE SEQUENCE</scope>
    <source>
        <strain evidence="1">NRC-1</strain>
    </source>
</reference>
<keyword evidence="1" id="KW-0614">Plasmid</keyword>
<keyword evidence="3" id="KW-1185">Reference proteome</keyword>
<reference evidence="1 3" key="15">
    <citation type="journal article" date="2000" name="Proc. Natl. Acad. Sci. U.S.A.">
        <title>Genome sequence of Halobacterium species NRC-1.</title>
        <authorList>
            <person name="Ng W.V."/>
            <person name="Kennedy S.P."/>
            <person name="Mahairas G.G."/>
            <person name="Berquist B."/>
            <person name="Pan M."/>
            <person name="Shukla H.D."/>
            <person name="Lasky S.R."/>
            <person name="Baliga N.S."/>
            <person name="Thorsson V."/>
            <person name="Sbrogna J."/>
            <person name="Swartzell S."/>
            <person name="Weir D."/>
            <person name="Hall J."/>
            <person name="Dahl T.A."/>
            <person name="Welti R."/>
            <person name="Goo Y.A."/>
            <person name="Leithauser B."/>
            <person name="Keller K."/>
            <person name="Cruz R."/>
            <person name="Danson M.J."/>
            <person name="Hough D.W."/>
            <person name="Maddocks D.G."/>
            <person name="Jablonski P.E."/>
            <person name="Krebs M.P."/>
            <person name="Angevine C.M."/>
            <person name="Dale H."/>
            <person name="Isenbarger T.A."/>
            <person name="Peck R.F."/>
            <person name="Pohlschroder M."/>
            <person name="Spudich J.L."/>
            <person name="Jung K.W."/>
            <person name="Alam M."/>
            <person name="Freitas T."/>
            <person name="Hou S."/>
            <person name="Daniels C.J."/>
            <person name="Dennis P.P."/>
            <person name="Omer A.D."/>
            <person name="Ebhardt H."/>
            <person name="Lowe T.M."/>
            <person name="Liang P."/>
            <person name="Riley M."/>
            <person name="Hood L."/>
            <person name="DasSarma S."/>
        </authorList>
    </citation>
    <scope>NUCLEOTIDE SEQUENCE [LARGE SCALE GENOMIC DNA]</scope>
    <source>
        <strain evidence="3">ATCC 700922 / JCM 11081 / NRC-1</strain>
        <strain evidence="1">NRC-1</strain>
        <plasmid evidence="3">Plasmid pNRC100</plasmid>
    </source>
</reference>
<dbReference type="PIR" id="T08301">
    <property type="entry name" value="T08301"/>
</dbReference>
<reference evidence="1" key="3">
    <citation type="journal article" date="1991" name="Gene">
        <title>Structure and organization of the gas vesicle gene cluster on the Halobacterium halobium plasmid pNRC100.</title>
        <authorList>
            <person name="Jones J.G."/>
            <person name="Young D.C."/>
            <person name="DasSarma S."/>
        </authorList>
    </citation>
    <scope>NUCLEOTIDE SEQUENCE</scope>
    <source>
        <strain evidence="1">NRC-1</strain>
    </source>
</reference>
<reference evidence="1" key="5">
    <citation type="journal article" date="1992" name="Gene">
        <title>Genetic transformation of a halophilic archaebacterium with a gas vesicle gene cluster restores its ability to float.</title>
        <authorList>
            <person name="Halladay J.T."/>
            <person name="Ng W.L."/>
            <person name="DasSarma S."/>
        </authorList>
    </citation>
    <scope>NUCLEOTIDE SEQUENCE</scope>
    <source>
        <strain evidence="1">NRC-1</strain>
    </source>
</reference>
<reference evidence="2" key="17">
    <citation type="journal article" date="2015" name="Life">
        <title>A manual curation strategy to improve genome annotation: application to a set of haloarchael genomes.</title>
        <authorList>
            <person name="Pfeiffer F."/>
            <person name="Oesterhelt D."/>
        </authorList>
    </citation>
    <scope>NUCLEOTIDE SEQUENCE</scope>
    <source>
        <strain evidence="2">NRC-1</strain>
        <plasmid evidence="2">pNRC100</plasmid>
    </source>
</reference>
<geneLocation type="plasmid" evidence="1 3">
    <name>pNRC100</name>
</geneLocation>
<dbReference type="KEGG" id="hal:AAC82868.1"/>
<dbReference type="AlphaFoldDB" id="O51988"/>
<reference evidence="2" key="16">
    <citation type="journal article" date="2008" name="Genomics">
        <title>Evolution in the laboratory: the genome of Halobacterium salinarum strain R1 compared to that of strain NRC-1.</title>
        <authorList>
            <person name="Pfeiffer F."/>
            <person name="Schuster S.C."/>
            <person name="Broicher A."/>
            <person name="Falb M."/>
            <person name="Palm P."/>
            <person name="Rodewald K."/>
            <person name="Ruepp A."/>
            <person name="Soppa J."/>
            <person name="Tittor J."/>
            <person name="Oesterhelt D."/>
        </authorList>
    </citation>
    <scope>NUCLEOTIDE SEQUENCE</scope>
    <source>
        <strain evidence="2">NRC-1</strain>
        <plasmid evidence="2">pNRC100</plasmid>
    </source>
</reference>
<evidence type="ECO:0000313" key="3">
    <source>
        <dbReference type="Proteomes" id="UP000000554"/>
    </source>
</evidence>
<reference evidence="1" key="2">
    <citation type="journal article" date="1989" name="Nucleic Acids Res.">
        <title>Analysis of insertion mutants reveals two new genes in the pNRC100 gas vesicle gene cluster of Halobacterium halobium.</title>
        <authorList>
            <person name="Jones J.G."/>
            <person name="Hackett N.R."/>
            <person name="Halladay J.T."/>
            <person name="Scothorn D.J."/>
            <person name="Yang C.F."/>
            <person name="Ng W.L."/>
            <person name="DasSarma S."/>
        </authorList>
    </citation>
    <scope>NUCLEOTIDE SEQUENCE</scope>
    <source>
        <strain evidence="1">NRC-1</strain>
    </source>
</reference>
<reference evidence="2" key="18">
    <citation type="journal article" date="2019" name="Microbiol. Resour. Announc.">
        <title>The genome of the Halobacterium salinarum type strain is closely related to that of the laboratory strains NRC-1 and R1.</title>
        <authorList>
            <person name="Pfeiffer F."/>
            <person name="Marchfelder A."/>
            <person name="Habermann B.H."/>
            <person name="Dyall-Smith M."/>
        </authorList>
    </citation>
    <scope>NUCLEOTIDE SEQUENCE</scope>
    <source>
        <strain evidence="2">NRC-1</strain>
        <plasmid evidence="2">pNRC100</plasmid>
    </source>
</reference>
<reference evidence="1" key="10">
    <citation type="journal article" date="1994" name="Syst. Appl. Microbiol.">
        <title>Large deletions in class III gas vesicle-deficient mutants of Halobacterium halobium.</title>
        <authorList>
            <person name="Ng W.L."/>
            <person name="Arora P."/>
            <person name="DasSarma S."/>
        </authorList>
    </citation>
    <scope>NUCLEOTIDE SEQUENCE</scope>
    <source>
        <strain evidence="1">NRC-1</strain>
        <plasmid evidence="1">pNRC100</plasmid>
    </source>
</reference>
<sequence>MRELVGRVEAVAFLGERQERVRGHRRLIADLAVQFQLHEYVHKSPAVVEDASEREVEVPEPVVGRLRLCEERLQFLEAVLDTPTPFVSGHQSPNLVFHLLLVGGIDIHPREIRLKGHGRRFDPRWLVDLLLFGDLVEKVAQRRVAVAVLRERRRVADVLEVLDEFLSDRHIRPVVVFVLTFPLALREVNRLPRRTGVQALLLDDIEVFVFTGKLSDLVFVVAAGPDDTGVEVVDVVRLADVFDAVRGELAVHHHQIESRDDVGRAFEEIVYDIRSLPTTNNRDGIKDQRDVVADEFDDCPLEERPVIALVAKNPRLLILSAAIAFNVAAPRVALREVDGRHLLAPHLVLRFRSRNKRPASLPEHRPDVLNAERLRLQPVGVA</sequence>
<reference evidence="1" key="8">
    <citation type="journal article" date="1993" name="J. Bacteriol.">
        <title>Minimal replication origin of the 200-kilobase Halobacterium plasmid pNRC100.</title>
        <authorList>
            <person name="Ng W.L."/>
            <person name="DasSarma S."/>
        </authorList>
    </citation>
    <scope>NUCLEOTIDE SEQUENCE</scope>
    <source>
        <strain evidence="1">NRC-1</strain>
    </source>
</reference>
<gene>
    <name evidence="2" type="ORF">VNG_7084</name>
</gene>
<reference evidence="1" key="6">
    <citation type="journal article" date="1993" name="Experientia">
        <title>Identification and analysis of the gas vesicle gene cluster on an unstable plasmid of Halobacterium halobium.</title>
        <authorList>
            <person name="DasSarma S."/>
        </authorList>
    </citation>
    <scope>NUCLEOTIDE SEQUENCE</scope>
    <source>
        <strain evidence="1">NRC-1</strain>
    </source>
</reference>
<accession>O51988</accession>
<dbReference type="EMBL" id="BK010830">
    <property type="protein sequence ID" value="DAC79568.1"/>
    <property type="molecule type" value="Genomic_DNA"/>
</dbReference>
<protein>
    <submittedName>
        <fullName evidence="2">Spurious ORF</fullName>
    </submittedName>
</protein>
<reference evidence="1" key="1">
    <citation type="journal article" date="1987" name="Mol. Microbiol.">
        <title>A plasmid-encoded gas vesicle protein gene in a halophilic archaebacterium.</title>
        <authorList>
            <person name="DasSarma S."/>
            <person name="Damerval T."/>
            <person name="Jones J.G."/>
            <person name="Tandeau de Marsac N."/>
        </authorList>
    </citation>
    <scope>NUCLEOTIDE SEQUENCE</scope>
    <source>
        <strain evidence="1">NRC-1</strain>
    </source>
</reference>
<reference evidence="1 3" key="13">
    <citation type="journal article" date="1998" name="Genome Res.">
        <title>Snapshot of a large dynamic replicon in a halophilic archaeon: megaplasmid or minichromosome?</title>
        <authorList>
            <person name="Ng W.V."/>
            <person name="Ciufo S.A."/>
            <person name="Smith T.M."/>
            <person name="Bumgarner R.E."/>
            <person name="Baskin D."/>
            <person name="Faust J."/>
            <person name="Hall B."/>
            <person name="Loretz C."/>
            <person name="Seto J."/>
            <person name="Slagel J."/>
            <person name="Hood L."/>
            <person name="DasSarma S."/>
        </authorList>
    </citation>
    <scope>NUCLEOTIDE SEQUENCE [LARGE SCALE GENOMIC DNA]</scope>
    <source>
        <strain evidence="3">ATCC 700922 / JCM 11081 / NRC-1</strain>
        <strain evidence="1">NRC-1</strain>
        <plasmid evidence="3">Plasmid pNRC100</plasmid>
    </source>
</reference>
<evidence type="ECO:0000313" key="2">
    <source>
        <dbReference type="EMBL" id="DAC79568.1"/>
    </source>
</evidence>
<reference evidence="1" key="14">
    <citation type="submission" date="1998-01" db="EMBL/GenBank/DDBJ databases">
        <authorList>
            <person name="Ng W.L."/>
            <person name="Ciufo S.A."/>
            <person name="Smith T.M."/>
            <person name="Bumgarner R.E."/>
            <person name="Loretz C."/>
            <person name="Baskin D."/>
            <person name="Faust J."/>
            <person name="Seto J."/>
            <person name="Slagel J."/>
            <person name="Hood L."/>
            <person name="DasSarma S."/>
        </authorList>
    </citation>
    <scope>NUCLEOTIDE SEQUENCE</scope>
    <source>
        <strain evidence="1">NRC-1</strain>
        <plasmid evidence="1">pNRC100</plasmid>
    </source>
</reference>